<accession>R4KEC7</accession>
<evidence type="ECO:0000313" key="2">
    <source>
        <dbReference type="EMBL" id="AGL00949.1"/>
    </source>
</evidence>
<name>R4KEC7_9FIRM</name>
<dbReference type="Proteomes" id="UP000013520">
    <property type="component" value="Chromosome"/>
</dbReference>
<keyword evidence="1" id="KW-0472">Membrane</keyword>
<keyword evidence="3" id="KW-1185">Reference proteome</keyword>
<protein>
    <submittedName>
        <fullName evidence="2">Uncharacterized protein</fullName>
    </submittedName>
</protein>
<proteinExistence type="predicted"/>
<feature type="transmembrane region" description="Helical" evidence="1">
    <location>
        <begin position="113"/>
        <end position="133"/>
    </location>
</feature>
<keyword evidence="1" id="KW-1133">Transmembrane helix</keyword>
<keyword evidence="1" id="KW-0812">Transmembrane</keyword>
<dbReference type="HOGENOM" id="CLU_1861950_0_0_9"/>
<sequence>MTTILCNKMIKLTDKARSGAFFLSNNCHIINKIFHKVIDFLLPGNYNGINGIWCEGRGRVVAVVISMGNLRESPAIKQENKAVRWLEDPFLQAELARVEMCRADHPSHVNEGIINYIFACAISYVGVSAYWLVKYII</sequence>
<dbReference type="EMBL" id="CP003273">
    <property type="protein sequence ID" value="AGL00949.1"/>
    <property type="molecule type" value="Genomic_DNA"/>
</dbReference>
<organism evidence="2 3">
    <name type="scientific">Desulfoscipio gibsoniae DSM 7213</name>
    <dbReference type="NCBI Taxonomy" id="767817"/>
    <lineage>
        <taxon>Bacteria</taxon>
        <taxon>Bacillati</taxon>
        <taxon>Bacillota</taxon>
        <taxon>Clostridia</taxon>
        <taxon>Eubacteriales</taxon>
        <taxon>Desulfallaceae</taxon>
        <taxon>Desulfoscipio</taxon>
    </lineage>
</organism>
<dbReference type="STRING" id="767817.Desgi_1452"/>
<evidence type="ECO:0000256" key="1">
    <source>
        <dbReference type="SAM" id="Phobius"/>
    </source>
</evidence>
<reference evidence="2 3" key="1">
    <citation type="submission" date="2012-01" db="EMBL/GenBank/DDBJ databases">
        <title>Complete sequence of Desulfotomaculum gibsoniae DSM 7213.</title>
        <authorList>
            <consortium name="US DOE Joint Genome Institute"/>
            <person name="Lucas S."/>
            <person name="Han J."/>
            <person name="Lapidus A."/>
            <person name="Cheng J.-F."/>
            <person name="Goodwin L."/>
            <person name="Pitluck S."/>
            <person name="Peters L."/>
            <person name="Ovchinnikova G."/>
            <person name="Teshima H."/>
            <person name="Detter J.C."/>
            <person name="Han C."/>
            <person name="Tapia R."/>
            <person name="Land M."/>
            <person name="Hauser L."/>
            <person name="Kyrpides N."/>
            <person name="Ivanova N."/>
            <person name="Pagani I."/>
            <person name="Parshina S."/>
            <person name="Plugge C."/>
            <person name="Muyzer G."/>
            <person name="Kuever J."/>
            <person name="Ivanova A."/>
            <person name="Nazina T."/>
            <person name="Klenk H.-P."/>
            <person name="Brambilla E."/>
            <person name="Spring S."/>
            <person name="Stams A.F."/>
            <person name="Woyke T."/>
        </authorList>
    </citation>
    <scope>NUCLEOTIDE SEQUENCE [LARGE SCALE GENOMIC DNA]</scope>
    <source>
        <strain evidence="2 3">DSM 7213</strain>
    </source>
</reference>
<dbReference type="AlphaFoldDB" id="R4KEC7"/>
<dbReference type="KEGG" id="dgi:Desgi_1452"/>
<gene>
    <name evidence="2" type="ORF">Desgi_1452</name>
</gene>
<evidence type="ECO:0000313" key="3">
    <source>
        <dbReference type="Proteomes" id="UP000013520"/>
    </source>
</evidence>